<protein>
    <submittedName>
        <fullName evidence="2">Uncharacterized protein</fullName>
    </submittedName>
</protein>
<dbReference type="Proteomes" id="UP000058020">
    <property type="component" value="Chromosome"/>
</dbReference>
<organism evidence="2 3">
    <name type="scientific">Candidatus Thioglobus autotrophicus</name>
    <dbReference type="NCBI Taxonomy" id="1705394"/>
    <lineage>
        <taxon>Bacteria</taxon>
        <taxon>Pseudomonadati</taxon>
        <taxon>Pseudomonadota</taxon>
        <taxon>Gammaproteobacteria</taxon>
        <taxon>Candidatus Pseudothioglobaceae</taxon>
        <taxon>Candidatus Thioglobus</taxon>
    </lineage>
</organism>
<proteinExistence type="predicted"/>
<evidence type="ECO:0000313" key="2">
    <source>
        <dbReference type="EMBL" id="ALE52498.1"/>
    </source>
</evidence>
<accession>A0A0M5LKW0</accession>
<dbReference type="RefSeq" id="WP_053951448.1">
    <property type="nucleotide sequence ID" value="NZ_CP010552.1"/>
</dbReference>
<feature type="signal peptide" evidence="1">
    <location>
        <begin position="1"/>
        <end position="20"/>
    </location>
</feature>
<evidence type="ECO:0000313" key="3">
    <source>
        <dbReference type="Proteomes" id="UP000058020"/>
    </source>
</evidence>
<dbReference type="KEGG" id="tho:SP60_04265"/>
<gene>
    <name evidence="2" type="ORF">SP60_04265</name>
</gene>
<dbReference type="EMBL" id="CP010552">
    <property type="protein sequence ID" value="ALE52498.1"/>
    <property type="molecule type" value="Genomic_DNA"/>
</dbReference>
<keyword evidence="1" id="KW-0732">Signal</keyword>
<dbReference type="OrthoDB" id="9954621at2"/>
<reference evidence="2 3" key="1">
    <citation type="journal article" date="2015" name="Genome Announc.">
        <title>Genome Sequence of 'Candidatus Thioglobus autotrophica' Strain EF1, a Chemoautotroph from the SUP05 Clade of Marine Gammaproteobacteria.</title>
        <authorList>
            <person name="Shah V."/>
            <person name="Morris R.M."/>
        </authorList>
    </citation>
    <scope>NUCLEOTIDE SEQUENCE [LARGE SCALE GENOMIC DNA]</scope>
    <source>
        <strain evidence="2 3">EF1</strain>
    </source>
</reference>
<sequence>MKTILNILALTTLLATNVAAEVSVPYGVFNPLAMFEQSAHQQAHQTNSAFYNYGNQSYDFVVNATPALAPKVPTQLASLER</sequence>
<keyword evidence="3" id="KW-1185">Reference proteome</keyword>
<feature type="chain" id="PRO_5005805428" evidence="1">
    <location>
        <begin position="21"/>
        <end position="81"/>
    </location>
</feature>
<dbReference type="AlphaFoldDB" id="A0A0M5LKW0"/>
<evidence type="ECO:0000256" key="1">
    <source>
        <dbReference type="SAM" id="SignalP"/>
    </source>
</evidence>
<name>A0A0M5LKW0_9GAMM</name>